<accession>Q477Y3</accession>
<name>Q477Y3_DECAR</name>
<evidence type="ECO:0000313" key="2">
    <source>
        <dbReference type="EMBL" id="AAZ48848.1"/>
    </source>
</evidence>
<dbReference type="OrthoDB" id="5419086at2"/>
<dbReference type="STRING" id="159087.Daro_4122"/>
<protein>
    <submittedName>
        <fullName evidence="2">Putative inner membrane protein</fullName>
    </submittedName>
</protein>
<dbReference type="KEGG" id="dar:Daro_4122"/>
<dbReference type="InterPro" id="IPR051311">
    <property type="entry name" value="DedA_domain"/>
</dbReference>
<feature type="transmembrane region" description="Helical" evidence="1">
    <location>
        <begin position="49"/>
        <end position="71"/>
    </location>
</feature>
<proteinExistence type="predicted"/>
<organism evidence="2">
    <name type="scientific">Dechloromonas aromatica (strain RCB)</name>
    <dbReference type="NCBI Taxonomy" id="159087"/>
    <lineage>
        <taxon>Bacteria</taxon>
        <taxon>Pseudomonadati</taxon>
        <taxon>Pseudomonadota</taxon>
        <taxon>Betaproteobacteria</taxon>
        <taxon>Rhodocyclales</taxon>
        <taxon>Azonexaceae</taxon>
        <taxon>Dechloromonas</taxon>
    </lineage>
</organism>
<dbReference type="eggNOG" id="COG1238">
    <property type="taxonomic scope" value="Bacteria"/>
</dbReference>
<dbReference type="PANTHER" id="PTHR42709">
    <property type="entry name" value="ALKALINE PHOSPHATASE LIKE PROTEIN"/>
    <property type="match status" value="1"/>
</dbReference>
<dbReference type="HOGENOM" id="CLU_125997_1_0_4"/>
<feature type="transmembrane region" description="Helical" evidence="1">
    <location>
        <begin position="92"/>
        <end position="112"/>
    </location>
</feature>
<sequence length="141" mass="15437">MEWLNVTAESGLWGLLVSSFLSATVLPGGSEALLWGFLRLHPAEYGPALALATLGNTLGGMTSWWCGYALPRGQRVKNLPHKDKLERWGSPALLLAWVPLIGDALCVAAGWLRLHWLPCCLFMALGKLVRYWLVAQSALPN</sequence>
<keyword evidence="1" id="KW-0812">Transmembrane</keyword>
<dbReference type="AlphaFoldDB" id="Q477Y3"/>
<evidence type="ECO:0000256" key="1">
    <source>
        <dbReference type="SAM" id="Phobius"/>
    </source>
</evidence>
<keyword evidence="1" id="KW-0472">Membrane</keyword>
<reference evidence="2" key="1">
    <citation type="submission" date="2005-08" db="EMBL/GenBank/DDBJ databases">
        <title>Complete sequence of Dechloromonas aromatica RCB.</title>
        <authorList>
            <person name="Salinero K.K."/>
            <person name="Copeland A."/>
            <person name="Lucas S."/>
            <person name="Lapidus A."/>
            <person name="Barry K."/>
            <person name="Detter J.C."/>
            <person name="Glavina T."/>
            <person name="Hammon N."/>
            <person name="Israni S."/>
            <person name="Pitluck S."/>
            <person name="Di Bartolo G."/>
            <person name="Trong S."/>
            <person name="Schmutz J."/>
            <person name="Larimer F."/>
            <person name="Land M."/>
            <person name="Ivanova N."/>
            <person name="Richardson P."/>
        </authorList>
    </citation>
    <scope>NUCLEOTIDE SEQUENCE</scope>
    <source>
        <strain evidence="2">RCB</strain>
    </source>
</reference>
<dbReference type="EMBL" id="CP000089">
    <property type="protein sequence ID" value="AAZ48848.1"/>
    <property type="molecule type" value="Genomic_DNA"/>
</dbReference>
<feature type="transmembrane region" description="Helical" evidence="1">
    <location>
        <begin position="12"/>
        <end position="37"/>
    </location>
</feature>
<keyword evidence="1" id="KW-1133">Transmembrane helix</keyword>
<gene>
    <name evidence="2" type="ordered locus">Daro_4122</name>
</gene>
<dbReference type="PANTHER" id="PTHR42709:SF4">
    <property type="entry name" value="INNER MEMBRANE PROTEIN YQAA"/>
    <property type="match status" value="1"/>
</dbReference>